<accession>A0A4P9XCD0</accession>
<name>A0A4P9XCD0_9FUNG</name>
<protein>
    <recommendedName>
        <fullName evidence="5">FAR1 domain-containing protein</fullName>
    </recommendedName>
</protein>
<evidence type="ECO:0000313" key="4">
    <source>
        <dbReference type="Proteomes" id="UP000274922"/>
    </source>
</evidence>
<dbReference type="GO" id="GO:0004491">
    <property type="term" value="F:methylmalonate-semialdehyde dehydrogenase (acylating, NAD) activity"/>
    <property type="evidence" value="ECO:0007669"/>
    <property type="project" value="InterPro"/>
</dbReference>
<dbReference type="OrthoDB" id="4359445at2759"/>
<feature type="region of interest" description="Disordered" evidence="2">
    <location>
        <begin position="465"/>
        <end position="497"/>
    </location>
</feature>
<evidence type="ECO:0000256" key="1">
    <source>
        <dbReference type="ARBA" id="ARBA00009986"/>
    </source>
</evidence>
<evidence type="ECO:0000313" key="3">
    <source>
        <dbReference type="EMBL" id="RKP02830.1"/>
    </source>
</evidence>
<feature type="region of interest" description="Disordered" evidence="2">
    <location>
        <begin position="198"/>
        <end position="223"/>
    </location>
</feature>
<dbReference type="InterPro" id="IPR010061">
    <property type="entry name" value="MeMal-semiAld_DH"/>
</dbReference>
<comment type="similarity">
    <text evidence="1">Belongs to the aldehyde dehydrogenase family.</text>
</comment>
<organism evidence="3 4">
    <name type="scientific">Caulochytrium protostelioides</name>
    <dbReference type="NCBI Taxonomy" id="1555241"/>
    <lineage>
        <taxon>Eukaryota</taxon>
        <taxon>Fungi</taxon>
        <taxon>Fungi incertae sedis</taxon>
        <taxon>Chytridiomycota</taxon>
        <taxon>Chytridiomycota incertae sedis</taxon>
        <taxon>Chytridiomycetes</taxon>
        <taxon>Caulochytriales</taxon>
        <taxon>Caulochytriaceae</taxon>
        <taxon>Caulochytrium</taxon>
    </lineage>
</organism>
<feature type="region of interest" description="Disordered" evidence="2">
    <location>
        <begin position="747"/>
        <end position="785"/>
    </location>
</feature>
<feature type="region of interest" description="Disordered" evidence="2">
    <location>
        <begin position="352"/>
        <end position="388"/>
    </location>
</feature>
<evidence type="ECO:0008006" key="5">
    <source>
        <dbReference type="Google" id="ProtNLM"/>
    </source>
</evidence>
<feature type="region of interest" description="Disordered" evidence="2">
    <location>
        <begin position="927"/>
        <end position="956"/>
    </location>
</feature>
<feature type="compositionally biased region" description="Polar residues" evidence="2">
    <location>
        <begin position="203"/>
        <end position="216"/>
    </location>
</feature>
<dbReference type="AlphaFoldDB" id="A0A4P9XCD0"/>
<feature type="compositionally biased region" description="Low complexity" evidence="2">
    <location>
        <begin position="371"/>
        <end position="382"/>
    </location>
</feature>
<dbReference type="PANTHER" id="PTHR43866">
    <property type="entry name" value="MALONATE-SEMIALDEHYDE DEHYDROGENASE"/>
    <property type="match status" value="1"/>
</dbReference>
<keyword evidence="4" id="KW-1185">Reference proteome</keyword>
<dbReference type="GO" id="GO:0006574">
    <property type="term" value="P:L-valine catabolic process"/>
    <property type="evidence" value="ECO:0007669"/>
    <property type="project" value="TreeGrafter"/>
</dbReference>
<sequence>MADHDEVGLGVTRHDTGDARLMEVVTRNQCKPLYALGIPDARRIYATREEAIEAVQAFGRSHGYGVAIQKSRREHWAYLKCDRGGTYVNSRNLTPQTRQRQCFTRRQQCPFALIAKRIDDHWRVVTRQAAHNHGPSPCSLLPSARRMTDEQRDIVKTMSRCGATPRQILDTLRLRDPTTSLVSRDIYNARQNFRREMLGSASPAASTQSTCSTAGSATAPDEVEARRIPLPGAVSHPRILKADGSTLPHEQNHEQAMHQHRHGMMQLAQQGVMPGQAPCSALGSPWIREAAAPAAEARSQIPSPPFTSSSLSPASVAAAADSFHAALDRMFPSEDAVCASWAIPTLPSVGSVGPATQAEDGAVHNAGGYDGHASSGSSPSDDAPNRRRPAVPQIVIPWVAAAAATAAVAQAAHTSPTPVFASAAASTSSVSAGILATAVNRPPALDAQMLFPTSLSTQVGTAAAGSNSLDMRSPLDATANPATQRGGHAAESHVQRETPAAGPFDFALPASWSQPNGAAMSVSPCMLKWSRNHHSAVAAMAAAYYQSAAAAHHWPPEMHFATPVTTAAAATATSTAAMVSTAPAPLTAPASSVAPSVSDRAQASSGAHDMAPRQMAQLPGQADLFFPMQAQRTPSREVSGPAGTLLHAPMAAFHHANAPSNGVAPHASCDTAFASPMTPMTPSMFHVHRHLSTAGFAQTAATVAAMSPESLCDPKTLTQTPLSMASFSQGGIQQAGLLTKSEMLNRHYPAQSTPTPPRALEGGLQGLSPLSLDPTPASHPLSHDQSTTAAAAAAVAAFNGAAFLVTTPSVHAAPHGAFFGACPLGSLATLGDSQARNTLALGQDAASCKPQQPQPHPYPHPPLHRPSLVMGSYRSQEDVAASITGPLRHMEIGRSEAHLVAANTESYLLDSPEFLALPAASDALVMSATTQQDTSTSLQHHPAHPHHPHAHPASHAHDERLPMMAFELSHGTLLA</sequence>
<dbReference type="Proteomes" id="UP000274922">
    <property type="component" value="Unassembled WGS sequence"/>
</dbReference>
<proteinExistence type="inferred from homology"/>
<feature type="compositionally biased region" description="Polar residues" evidence="2">
    <location>
        <begin position="927"/>
        <end position="939"/>
    </location>
</feature>
<reference evidence="4" key="1">
    <citation type="journal article" date="2018" name="Nat. Microbiol.">
        <title>Leveraging single-cell genomics to expand the fungal tree of life.</title>
        <authorList>
            <person name="Ahrendt S.R."/>
            <person name="Quandt C.A."/>
            <person name="Ciobanu D."/>
            <person name="Clum A."/>
            <person name="Salamov A."/>
            <person name="Andreopoulos B."/>
            <person name="Cheng J.F."/>
            <person name="Woyke T."/>
            <person name="Pelin A."/>
            <person name="Henrissat B."/>
            <person name="Reynolds N.K."/>
            <person name="Benny G.L."/>
            <person name="Smith M.E."/>
            <person name="James T.Y."/>
            <person name="Grigoriev I.V."/>
        </authorList>
    </citation>
    <scope>NUCLEOTIDE SEQUENCE [LARGE SCALE GENOMIC DNA]</scope>
    <source>
        <strain evidence="4">ATCC 52028</strain>
    </source>
</reference>
<dbReference type="STRING" id="1555241.A0A4P9XCD0"/>
<evidence type="ECO:0000256" key="2">
    <source>
        <dbReference type="SAM" id="MobiDB-lite"/>
    </source>
</evidence>
<dbReference type="EMBL" id="ML014134">
    <property type="protein sequence ID" value="RKP02830.1"/>
    <property type="molecule type" value="Genomic_DNA"/>
</dbReference>
<dbReference type="GO" id="GO:0006210">
    <property type="term" value="P:thymine catabolic process"/>
    <property type="evidence" value="ECO:0007669"/>
    <property type="project" value="TreeGrafter"/>
</dbReference>
<gene>
    <name evidence="3" type="ORF">CXG81DRAFT_24529</name>
</gene>
<feature type="compositionally biased region" description="Basic residues" evidence="2">
    <location>
        <begin position="941"/>
        <end position="954"/>
    </location>
</feature>
<dbReference type="PANTHER" id="PTHR43866:SF3">
    <property type="entry name" value="METHYLMALONATE-SEMIALDEHYDE DEHYDROGENASE [ACYLATING], MITOCHONDRIAL"/>
    <property type="match status" value="1"/>
</dbReference>